<protein>
    <submittedName>
        <fullName evidence="1">Uncharacterized protein</fullName>
    </submittedName>
</protein>
<organism evidence="1 2">
    <name type="scientific">Stylosanthes scabra</name>
    <dbReference type="NCBI Taxonomy" id="79078"/>
    <lineage>
        <taxon>Eukaryota</taxon>
        <taxon>Viridiplantae</taxon>
        <taxon>Streptophyta</taxon>
        <taxon>Embryophyta</taxon>
        <taxon>Tracheophyta</taxon>
        <taxon>Spermatophyta</taxon>
        <taxon>Magnoliopsida</taxon>
        <taxon>eudicotyledons</taxon>
        <taxon>Gunneridae</taxon>
        <taxon>Pentapetalae</taxon>
        <taxon>rosids</taxon>
        <taxon>fabids</taxon>
        <taxon>Fabales</taxon>
        <taxon>Fabaceae</taxon>
        <taxon>Papilionoideae</taxon>
        <taxon>50 kb inversion clade</taxon>
        <taxon>dalbergioids sensu lato</taxon>
        <taxon>Dalbergieae</taxon>
        <taxon>Pterocarpus clade</taxon>
        <taxon>Stylosanthes</taxon>
    </lineage>
</organism>
<dbReference type="Proteomes" id="UP001341840">
    <property type="component" value="Unassembled WGS sequence"/>
</dbReference>
<dbReference type="EMBL" id="JASCZI010273864">
    <property type="protein sequence ID" value="MED6225417.1"/>
    <property type="molecule type" value="Genomic_DNA"/>
</dbReference>
<reference evidence="1 2" key="1">
    <citation type="journal article" date="2023" name="Plants (Basel)">
        <title>Bridging the Gap: Combining Genomics and Transcriptomics Approaches to Understand Stylosanthes scabra, an Orphan Legume from the Brazilian Caatinga.</title>
        <authorList>
            <person name="Ferreira-Neto J.R.C."/>
            <person name="da Silva M.D."/>
            <person name="Binneck E."/>
            <person name="de Melo N.F."/>
            <person name="da Silva R.H."/>
            <person name="de Melo A.L.T.M."/>
            <person name="Pandolfi V."/>
            <person name="Bustamante F.O."/>
            <person name="Brasileiro-Vidal A.C."/>
            <person name="Benko-Iseppon A.M."/>
        </authorList>
    </citation>
    <scope>NUCLEOTIDE SEQUENCE [LARGE SCALE GENOMIC DNA]</scope>
    <source>
        <tissue evidence="1">Leaves</tissue>
    </source>
</reference>
<comment type="caution">
    <text evidence="1">The sequence shown here is derived from an EMBL/GenBank/DDBJ whole genome shotgun (WGS) entry which is preliminary data.</text>
</comment>
<name>A0ABU6ZTS3_9FABA</name>
<keyword evidence="2" id="KW-1185">Reference proteome</keyword>
<gene>
    <name evidence="1" type="ORF">PIB30_093552</name>
</gene>
<evidence type="ECO:0000313" key="2">
    <source>
        <dbReference type="Proteomes" id="UP001341840"/>
    </source>
</evidence>
<proteinExistence type="predicted"/>
<evidence type="ECO:0000313" key="1">
    <source>
        <dbReference type="EMBL" id="MED6225417.1"/>
    </source>
</evidence>
<sequence length="68" mass="7460">MGIGISEEKQKRKKQTEKRIMKGLQVATKTDDVDLTGSKKALHCHGVLLGPIAESKLLRFDACGLLKP</sequence>
<accession>A0ABU6ZTS3</accession>